<dbReference type="PROSITE" id="PS51257">
    <property type="entry name" value="PROKAR_LIPOPROTEIN"/>
    <property type="match status" value="1"/>
</dbReference>
<organism evidence="7">
    <name type="scientific">Schistocephalus solidus</name>
    <name type="common">Tapeworm</name>
    <dbReference type="NCBI Taxonomy" id="70667"/>
    <lineage>
        <taxon>Eukaryota</taxon>
        <taxon>Metazoa</taxon>
        <taxon>Spiralia</taxon>
        <taxon>Lophotrochozoa</taxon>
        <taxon>Platyhelminthes</taxon>
        <taxon>Cestoda</taxon>
        <taxon>Eucestoda</taxon>
        <taxon>Diphyllobothriidea</taxon>
        <taxon>Diphyllobothriidae</taxon>
        <taxon>Schistocephalus</taxon>
    </lineage>
</organism>
<feature type="transmembrane region" description="Helical" evidence="5">
    <location>
        <begin position="99"/>
        <end position="120"/>
    </location>
</feature>
<dbReference type="InterPro" id="IPR050186">
    <property type="entry name" value="TPT_transporter"/>
</dbReference>
<feature type="transmembrane region" description="Helical" evidence="5">
    <location>
        <begin position="41"/>
        <end position="59"/>
    </location>
</feature>
<reference evidence="7" key="1">
    <citation type="submission" date="2016-01" db="EMBL/GenBank/DDBJ databases">
        <title>Reference transcriptome for the parasite Schistocephalus solidus: insights into the molecular evolution of parasitism.</title>
        <authorList>
            <person name="Hebert F.O."/>
            <person name="Grambauer S."/>
            <person name="Barber I."/>
            <person name="Landry C.R."/>
            <person name="Aubin-Horth N."/>
        </authorList>
    </citation>
    <scope>NUCLEOTIDE SEQUENCE</scope>
</reference>
<evidence type="ECO:0000256" key="5">
    <source>
        <dbReference type="SAM" id="Phobius"/>
    </source>
</evidence>
<feature type="transmembrane region" description="Helical" evidence="5">
    <location>
        <begin position="150"/>
        <end position="170"/>
    </location>
</feature>
<protein>
    <submittedName>
        <fullName evidence="7">Solute carrier family 35 member E1 homolog</fullName>
    </submittedName>
</protein>
<comment type="subcellular location">
    <subcellularLocation>
        <location evidence="1">Membrane</location>
        <topology evidence="1">Multi-pass membrane protein</topology>
    </subcellularLocation>
</comment>
<dbReference type="InterPro" id="IPR037185">
    <property type="entry name" value="EmrE-like"/>
</dbReference>
<proteinExistence type="predicted"/>
<feature type="transmembrane region" description="Helical" evidence="5">
    <location>
        <begin position="12"/>
        <end position="35"/>
    </location>
</feature>
<keyword evidence="3 5" id="KW-1133">Transmembrane helix</keyword>
<dbReference type="EMBL" id="GEEE01013657">
    <property type="protein sequence ID" value="JAP49568.1"/>
    <property type="molecule type" value="Transcribed_RNA"/>
</dbReference>
<evidence type="ECO:0000313" key="7">
    <source>
        <dbReference type="EMBL" id="JAP49568.1"/>
    </source>
</evidence>
<dbReference type="AlphaFoldDB" id="A0A0X3PCX9"/>
<feature type="transmembrane region" description="Helical" evidence="5">
    <location>
        <begin position="270"/>
        <end position="296"/>
    </location>
</feature>
<feature type="domain" description="Sugar phosphate transporter" evidence="6">
    <location>
        <begin position="9"/>
        <end position="297"/>
    </location>
</feature>
<name>A0A0X3PCX9_SCHSO</name>
<dbReference type="InterPro" id="IPR004853">
    <property type="entry name" value="Sugar_P_trans_dom"/>
</dbReference>
<keyword evidence="4 5" id="KW-0472">Membrane</keyword>
<evidence type="ECO:0000256" key="1">
    <source>
        <dbReference type="ARBA" id="ARBA00004141"/>
    </source>
</evidence>
<evidence type="ECO:0000259" key="6">
    <source>
        <dbReference type="Pfam" id="PF03151"/>
    </source>
</evidence>
<dbReference type="Pfam" id="PF03151">
    <property type="entry name" value="TPT"/>
    <property type="match status" value="1"/>
</dbReference>
<evidence type="ECO:0000256" key="3">
    <source>
        <dbReference type="ARBA" id="ARBA00022989"/>
    </source>
</evidence>
<evidence type="ECO:0000256" key="2">
    <source>
        <dbReference type="ARBA" id="ARBA00022692"/>
    </source>
</evidence>
<evidence type="ECO:0000256" key="4">
    <source>
        <dbReference type="ARBA" id="ARBA00023136"/>
    </source>
</evidence>
<gene>
    <name evidence="7" type="primary">S35E1</name>
    <name evidence="7" type="ORF">TR97830</name>
</gene>
<accession>A0A0X3PCX9</accession>
<dbReference type="SUPFAM" id="SSF103481">
    <property type="entry name" value="Multidrug resistance efflux transporter EmrE"/>
    <property type="match status" value="1"/>
</dbReference>
<feature type="transmembrane region" description="Helical" evidence="5">
    <location>
        <begin position="182"/>
        <end position="203"/>
    </location>
</feature>
<feature type="transmembrane region" description="Helical" evidence="5">
    <location>
        <begin position="71"/>
        <end position="93"/>
    </location>
</feature>
<dbReference type="GO" id="GO:0016020">
    <property type="term" value="C:membrane"/>
    <property type="evidence" value="ECO:0007669"/>
    <property type="project" value="UniProtKB-SubCell"/>
</dbReference>
<dbReference type="PANTHER" id="PTHR11132">
    <property type="entry name" value="SOLUTE CARRIER FAMILY 35"/>
    <property type="match status" value="1"/>
</dbReference>
<keyword evidence="2 5" id="KW-0812">Transmembrane</keyword>
<sequence>MPVVFKVDVILLWLLWCTVGTGCVILNKSLLLIFPHPLTSSLGQLLHTFTLSWISLCFIQGKKKFEINRSHFIFLVSLGFTNLLSIGCMHVSVHLLSAAYAHMVKSSMPVFVVFFSLLLGQRFHCKTYGALTMIITGVAITSRGEASFNGLGFVAALGSTMAGAAYGFIMKKALIIMKLHEFQMLTLISGLSLVLLLPVWLIVDFRQIFLSPDNPPPNAAAPTKIIYLLLADGLSRYLQNSLGVMLLARLTPLGYSVGNVLKRLFSIISSLLFFATPVTLLHTVGFGIAMSGLLAYNLMRAPSHHDSDLAEPSCRDPAPEEHIHAAAAHTSAHTV</sequence>